<feature type="signal peptide" evidence="1">
    <location>
        <begin position="1"/>
        <end position="16"/>
    </location>
</feature>
<evidence type="ECO:0000256" key="1">
    <source>
        <dbReference type="SAM" id="SignalP"/>
    </source>
</evidence>
<dbReference type="AlphaFoldDB" id="A0A9P0JFZ6"/>
<gene>
    <name evidence="2" type="ORF">APHIGO_LOCUS11490</name>
</gene>
<evidence type="ECO:0000313" key="2">
    <source>
        <dbReference type="EMBL" id="CAH1738077.1"/>
    </source>
</evidence>
<keyword evidence="3" id="KW-1185">Reference proteome</keyword>
<reference evidence="2" key="2">
    <citation type="submission" date="2022-10" db="EMBL/GenBank/DDBJ databases">
        <authorList>
            <consortium name="ENA_rothamsted_submissions"/>
            <consortium name="culmorum"/>
            <person name="King R."/>
        </authorList>
    </citation>
    <scope>NUCLEOTIDE SEQUENCE</scope>
</reference>
<feature type="chain" id="PRO_5040372875" evidence="1">
    <location>
        <begin position="17"/>
        <end position="130"/>
    </location>
</feature>
<dbReference type="EMBL" id="OU899037">
    <property type="protein sequence ID" value="CAH1738077.1"/>
    <property type="molecule type" value="Genomic_DNA"/>
</dbReference>
<reference evidence="2" key="1">
    <citation type="submission" date="2022-02" db="EMBL/GenBank/DDBJ databases">
        <authorList>
            <person name="King R."/>
        </authorList>
    </citation>
    <scope>NUCLEOTIDE SEQUENCE</scope>
</reference>
<proteinExistence type="predicted"/>
<accession>A0A9P0JFZ6</accession>
<evidence type="ECO:0000313" key="3">
    <source>
        <dbReference type="Proteomes" id="UP001154329"/>
    </source>
</evidence>
<name>A0A9P0JFZ6_APHGO</name>
<protein>
    <submittedName>
        <fullName evidence="2">Uncharacterized protein</fullName>
    </submittedName>
</protein>
<organism evidence="2 3">
    <name type="scientific">Aphis gossypii</name>
    <name type="common">Cotton aphid</name>
    <dbReference type="NCBI Taxonomy" id="80765"/>
    <lineage>
        <taxon>Eukaryota</taxon>
        <taxon>Metazoa</taxon>
        <taxon>Ecdysozoa</taxon>
        <taxon>Arthropoda</taxon>
        <taxon>Hexapoda</taxon>
        <taxon>Insecta</taxon>
        <taxon>Pterygota</taxon>
        <taxon>Neoptera</taxon>
        <taxon>Paraneoptera</taxon>
        <taxon>Hemiptera</taxon>
        <taxon>Sternorrhyncha</taxon>
        <taxon>Aphidomorpha</taxon>
        <taxon>Aphidoidea</taxon>
        <taxon>Aphididae</taxon>
        <taxon>Aphidini</taxon>
        <taxon>Aphis</taxon>
        <taxon>Aphis</taxon>
    </lineage>
</organism>
<dbReference type="Proteomes" id="UP001154329">
    <property type="component" value="Chromosome 4"/>
</dbReference>
<keyword evidence="1" id="KW-0732">Signal</keyword>
<sequence length="130" mass="15082">MIFLLLVVIKLQLALNGEQHIFEVAVFTMDICIELMNVRNVGIWFPGYCLLSCESGKLYKLYIFIHNPRNFIFYYYALFIVSICVNNKPSRVLYLFFTFGFRASRALTEISPGGGKVYIIHIIHIYKNLG</sequence>